<gene>
    <name evidence="1" type="ORF">Vadar_024774</name>
</gene>
<dbReference type="EMBL" id="CM037155">
    <property type="protein sequence ID" value="KAH7847327.1"/>
    <property type="molecule type" value="Genomic_DNA"/>
</dbReference>
<dbReference type="Proteomes" id="UP000828048">
    <property type="component" value="Chromosome 5"/>
</dbReference>
<evidence type="ECO:0000313" key="2">
    <source>
        <dbReference type="Proteomes" id="UP000828048"/>
    </source>
</evidence>
<reference evidence="1 2" key="1">
    <citation type="journal article" date="2021" name="Hortic Res">
        <title>High-quality reference genome and annotation aids understanding of berry development for evergreen blueberry (Vaccinium darrowii).</title>
        <authorList>
            <person name="Yu J."/>
            <person name="Hulse-Kemp A.M."/>
            <person name="Babiker E."/>
            <person name="Staton M."/>
        </authorList>
    </citation>
    <scope>NUCLEOTIDE SEQUENCE [LARGE SCALE GENOMIC DNA]</scope>
    <source>
        <strain evidence="2">cv. NJ 8807/NJ 8810</strain>
        <tissue evidence="1">Young leaf</tissue>
    </source>
</reference>
<accession>A0ACB7Y202</accession>
<name>A0ACB7Y202_9ERIC</name>
<protein>
    <submittedName>
        <fullName evidence="1">Uncharacterized protein</fullName>
    </submittedName>
</protein>
<evidence type="ECO:0000313" key="1">
    <source>
        <dbReference type="EMBL" id="KAH7847327.1"/>
    </source>
</evidence>
<proteinExistence type="predicted"/>
<sequence>MATIELAKLGLQLAPLPTILLRKSSPRRSRLQFRFGFEPSVNRRAAFLLRPPSCSLVDEQQKQGTEVVSLFNEQENALVEALIGIQGRGRSASPQQLQTSSSLIEGRWQLIGDMASASSNATSGWPTKVCRCGAGPCIPAKAGPYAKNPGRYYFKCPGTNPCRQWNGWCDNYNENVSDSADDGTRDFTGPFPEYNVELNKNLRELILTIRNAVRIVVIHSVIGIIPNSSACSSPGYSSPDSQLGYNQIPAKSGVFSSITGRRGGVVSGGRSMMVAGVGLRPTEIASLSRALTIFRSDAMSPPNNTGLFRRRMAGDWWWWIRRWWTVVAVVDGAS</sequence>
<keyword evidence="2" id="KW-1185">Reference proteome</keyword>
<comment type="caution">
    <text evidence="1">The sequence shown here is derived from an EMBL/GenBank/DDBJ whole genome shotgun (WGS) entry which is preliminary data.</text>
</comment>
<organism evidence="1 2">
    <name type="scientific">Vaccinium darrowii</name>
    <dbReference type="NCBI Taxonomy" id="229202"/>
    <lineage>
        <taxon>Eukaryota</taxon>
        <taxon>Viridiplantae</taxon>
        <taxon>Streptophyta</taxon>
        <taxon>Embryophyta</taxon>
        <taxon>Tracheophyta</taxon>
        <taxon>Spermatophyta</taxon>
        <taxon>Magnoliopsida</taxon>
        <taxon>eudicotyledons</taxon>
        <taxon>Gunneridae</taxon>
        <taxon>Pentapetalae</taxon>
        <taxon>asterids</taxon>
        <taxon>Ericales</taxon>
        <taxon>Ericaceae</taxon>
        <taxon>Vaccinioideae</taxon>
        <taxon>Vaccinieae</taxon>
        <taxon>Vaccinium</taxon>
    </lineage>
</organism>